<dbReference type="KEGG" id="hha:Hhal_0911"/>
<dbReference type="AlphaFoldDB" id="A1WVH5"/>
<evidence type="ECO:0000259" key="2">
    <source>
        <dbReference type="Pfam" id="PF01593"/>
    </source>
</evidence>
<keyword evidence="4" id="KW-1185">Reference proteome</keyword>
<reference evidence="3 4" key="2">
    <citation type="journal article" date="2013" name="Stand. Genomic Sci.">
        <title>Complete genome sequence of Halorhodospira halophila SL1.</title>
        <authorList>
            <person name="Challacombe J.F."/>
            <person name="Majid S."/>
            <person name="Deole R."/>
            <person name="Brettin T.S."/>
            <person name="Bruce D."/>
            <person name="Delano S.F."/>
            <person name="Detter J.C."/>
            <person name="Gleasner C.D."/>
            <person name="Han C.S."/>
            <person name="Misra M."/>
            <person name="Reitenga K.G."/>
            <person name="Mikhailova N."/>
            <person name="Woyke T."/>
            <person name="Pitluck S."/>
            <person name="Nolan M."/>
            <person name="Land M.L."/>
            <person name="Saunders E."/>
            <person name="Tapia R."/>
            <person name="Lapidus A."/>
            <person name="Ivanova N."/>
            <person name="Hoff W.D."/>
        </authorList>
    </citation>
    <scope>NUCLEOTIDE SEQUENCE [LARGE SCALE GENOMIC DNA]</scope>
    <source>
        <strain evidence="4">DSM 244 / SL1</strain>
    </source>
</reference>
<dbReference type="PANTHER" id="PTHR42923:SF17">
    <property type="entry name" value="AMINE OXIDASE DOMAIN-CONTAINING PROTEIN"/>
    <property type="match status" value="1"/>
</dbReference>
<evidence type="ECO:0000256" key="1">
    <source>
        <dbReference type="SAM" id="MobiDB-lite"/>
    </source>
</evidence>
<dbReference type="Gene3D" id="3.50.50.60">
    <property type="entry name" value="FAD/NAD(P)-binding domain"/>
    <property type="match status" value="1"/>
</dbReference>
<protein>
    <submittedName>
        <fullName evidence="3">Amine oxidase</fullName>
    </submittedName>
</protein>
<dbReference type="GO" id="GO:0016491">
    <property type="term" value="F:oxidoreductase activity"/>
    <property type="evidence" value="ECO:0007669"/>
    <property type="project" value="InterPro"/>
</dbReference>
<proteinExistence type="predicted"/>
<organism evidence="3 4">
    <name type="scientific">Halorhodospira halophila (strain DSM 244 / SL1)</name>
    <name type="common">Ectothiorhodospira halophila (strain DSM 244 / SL1)</name>
    <dbReference type="NCBI Taxonomy" id="349124"/>
    <lineage>
        <taxon>Bacteria</taxon>
        <taxon>Pseudomonadati</taxon>
        <taxon>Pseudomonadota</taxon>
        <taxon>Gammaproteobacteria</taxon>
        <taxon>Chromatiales</taxon>
        <taxon>Ectothiorhodospiraceae</taxon>
        <taxon>Halorhodospira</taxon>
    </lineage>
</organism>
<dbReference type="Gene3D" id="1.10.405.20">
    <property type="match status" value="1"/>
</dbReference>
<dbReference type="InterPro" id="IPR050464">
    <property type="entry name" value="Zeta_carotene_desat/Oxidored"/>
</dbReference>
<dbReference type="RefSeq" id="WP_011813710.1">
    <property type="nucleotide sequence ID" value="NC_008789.1"/>
</dbReference>
<accession>A1WVH5</accession>
<dbReference type="Proteomes" id="UP000000647">
    <property type="component" value="Chromosome"/>
</dbReference>
<evidence type="ECO:0000313" key="3">
    <source>
        <dbReference type="EMBL" id="ABM61687.1"/>
    </source>
</evidence>
<dbReference type="STRING" id="349124.Hhal_0911"/>
<name>A1WVH5_HALHL</name>
<reference evidence="4" key="1">
    <citation type="submission" date="2006-12" db="EMBL/GenBank/DDBJ databases">
        <title>Complete sequence of Halorhodospira halophila SL1.</title>
        <authorList>
            <consortium name="US DOE Joint Genome Institute"/>
            <person name="Copeland A."/>
            <person name="Lucas S."/>
            <person name="Lapidus A."/>
            <person name="Barry K."/>
            <person name="Detter J.C."/>
            <person name="Glavina del Rio T."/>
            <person name="Hammon N."/>
            <person name="Israni S."/>
            <person name="Dalin E."/>
            <person name="Tice H."/>
            <person name="Pitluck S."/>
            <person name="Saunders E."/>
            <person name="Brettin T."/>
            <person name="Bruce D."/>
            <person name="Han C."/>
            <person name="Tapia R."/>
            <person name="Schmutz J."/>
            <person name="Larimer F."/>
            <person name="Land M."/>
            <person name="Hauser L."/>
            <person name="Kyrpides N."/>
            <person name="Mikhailova N."/>
            <person name="Hoff W."/>
            <person name="Richardson P."/>
        </authorList>
    </citation>
    <scope>NUCLEOTIDE SEQUENCE [LARGE SCALE GENOMIC DNA]</scope>
    <source>
        <strain evidence="4">DSM 244 / SL1</strain>
    </source>
</reference>
<feature type="compositionally biased region" description="Low complexity" evidence="1">
    <location>
        <begin position="423"/>
        <end position="447"/>
    </location>
</feature>
<dbReference type="InterPro" id="IPR036188">
    <property type="entry name" value="FAD/NAD-bd_sf"/>
</dbReference>
<dbReference type="PANTHER" id="PTHR42923">
    <property type="entry name" value="PROTOPORPHYRINOGEN OXIDASE"/>
    <property type="match status" value="1"/>
</dbReference>
<dbReference type="OrthoDB" id="20837at2"/>
<dbReference type="InterPro" id="IPR002937">
    <property type="entry name" value="Amino_oxidase"/>
</dbReference>
<dbReference type="SUPFAM" id="SSF51905">
    <property type="entry name" value="FAD/NAD(P)-binding domain"/>
    <property type="match status" value="1"/>
</dbReference>
<sequence length="447" mass="49100">MQDKHVAVVGGGIAGAGAAWLLAGRHRVTLFEAEDYVGGHTCTIDAQLSDGTHPVDTGFMVFNPRNYPHLCALFDHLGIDAQASDMSFACADRDDDLEYNGESLRGLFAQRRNLVRPGFLRMVYDILRFNRRAKRDLAGSLDDSLPLGDYLDAGGYGPGFRRHYLMPMAAAIWSASPSTLRAFPARRFLAFFRNHGLLDLANRPQWHTVPGGARRYIDKILPALHAVHTSTPVRRVQRLDAGGVRLSGDQGELGEFDEVVLAAHADQTLAMLDAPTDEEARLLGQCRFQDNLALLHTDPTAMPRRRPIWASWNHISAADEHSQRPVSVTYWLNRLQQVPSEQNVFVSLNPVDAIDDAYVQRRLSFTHPVLDGSAAEAQDALPTIQGRDRLWFCGAWTGFGFHEDGLRSAVRVAEQLGCPPPWGGAQQTAEAEADAAAPTGQPVGEPA</sequence>
<gene>
    <name evidence="3" type="ordered locus">Hhal_0911</name>
</gene>
<feature type="domain" description="Amine oxidase" evidence="2">
    <location>
        <begin position="18"/>
        <end position="269"/>
    </location>
</feature>
<dbReference type="eggNOG" id="COG2907">
    <property type="taxonomic scope" value="Bacteria"/>
</dbReference>
<feature type="region of interest" description="Disordered" evidence="1">
    <location>
        <begin position="421"/>
        <end position="447"/>
    </location>
</feature>
<evidence type="ECO:0000313" key="4">
    <source>
        <dbReference type="Proteomes" id="UP000000647"/>
    </source>
</evidence>
<dbReference type="Pfam" id="PF01593">
    <property type="entry name" value="Amino_oxidase"/>
    <property type="match status" value="1"/>
</dbReference>
<dbReference type="Gene3D" id="3.30.70.1990">
    <property type="match status" value="1"/>
</dbReference>
<dbReference type="EMBL" id="CP000544">
    <property type="protein sequence ID" value="ABM61687.1"/>
    <property type="molecule type" value="Genomic_DNA"/>
</dbReference>
<dbReference type="HOGENOM" id="CLU_028123_1_0_6"/>